<gene>
    <name evidence="1" type="ORF">QFC22_002678</name>
</gene>
<accession>A0ACC2XBT6</accession>
<dbReference type="Proteomes" id="UP001243375">
    <property type="component" value="Unassembled WGS sequence"/>
</dbReference>
<organism evidence="1 2">
    <name type="scientific">Naganishia vaughanmartiniae</name>
    <dbReference type="NCBI Taxonomy" id="1424756"/>
    <lineage>
        <taxon>Eukaryota</taxon>
        <taxon>Fungi</taxon>
        <taxon>Dikarya</taxon>
        <taxon>Basidiomycota</taxon>
        <taxon>Agaricomycotina</taxon>
        <taxon>Tremellomycetes</taxon>
        <taxon>Filobasidiales</taxon>
        <taxon>Filobasidiaceae</taxon>
        <taxon>Naganishia</taxon>
    </lineage>
</organism>
<dbReference type="EMBL" id="JASBWU010000006">
    <property type="protein sequence ID" value="KAJ9120747.1"/>
    <property type="molecule type" value="Genomic_DNA"/>
</dbReference>
<comment type="caution">
    <text evidence="1">The sequence shown here is derived from an EMBL/GenBank/DDBJ whole genome shotgun (WGS) entry which is preliminary data.</text>
</comment>
<evidence type="ECO:0000313" key="2">
    <source>
        <dbReference type="Proteomes" id="UP001243375"/>
    </source>
</evidence>
<keyword evidence="2" id="KW-1185">Reference proteome</keyword>
<sequence>MSSMNDAVAIFLDRAKFYASDAFLTLTQCVCKPDATLKINGRSYRIERLLGEGGFSFVYLISDLSSHRQYALKKILISSSHGGGANEAVKEAMKEVEAYRRFKHHNIIQMLDCAVVQSEDGSGKIIYLFLPYYARGNLQDLISRQSVTGERMEEKQLLRLFRGTCEASSTLKWFIRVRAMHRYRLPSVPFSSGSENDTGSSSSYPPQPKLNMDTAFHDDLEPDMSDARSANTLDDAIPLIRSQLDGQDDDNEVVFDGDEEMEAAESRTRDKGKGKAKETGDLIPYAHRDIKPGNIMIADDGSPILMDFGSTVKARIMVENRQQALVQQDIAAEHSTMPYRAPELFDVKSGKMLDEKVDIWSLGCTLFAVAYNYSPFEDPAQGGGSIAMAVSSGRYKHPASSPYSKAFKLLIDSMLVVDPAQRPDIDKASIETLVPHTKTTADHRSMF</sequence>
<proteinExistence type="predicted"/>
<protein>
    <submittedName>
        <fullName evidence="1">Uncharacterized protein</fullName>
    </submittedName>
</protein>
<name>A0ACC2XBT6_9TREE</name>
<reference evidence="1" key="1">
    <citation type="submission" date="2023-04" db="EMBL/GenBank/DDBJ databases">
        <title>Draft Genome sequencing of Naganishia species isolated from polar environments using Oxford Nanopore Technology.</title>
        <authorList>
            <person name="Leo P."/>
            <person name="Venkateswaran K."/>
        </authorList>
    </citation>
    <scope>NUCLEOTIDE SEQUENCE</scope>
    <source>
        <strain evidence="1">MNA-CCFEE 5425</strain>
    </source>
</reference>
<evidence type="ECO:0000313" key="1">
    <source>
        <dbReference type="EMBL" id="KAJ9120747.1"/>
    </source>
</evidence>